<dbReference type="OrthoDB" id="4328597at2"/>
<dbReference type="Proteomes" id="UP000319103">
    <property type="component" value="Unassembled WGS sequence"/>
</dbReference>
<protein>
    <submittedName>
        <fullName evidence="1">Uncharacterized protein</fullName>
    </submittedName>
</protein>
<gene>
    <name evidence="1" type="ORF">E6W39_32715</name>
</gene>
<evidence type="ECO:0000313" key="2">
    <source>
        <dbReference type="Proteomes" id="UP000319103"/>
    </source>
</evidence>
<reference evidence="1 2" key="1">
    <citation type="submission" date="2019-06" db="EMBL/GenBank/DDBJ databases">
        <title>Description of Kitasatospora acidophila sp. nov. isolated from pine grove soil, and reclassification of Streptomyces novaecaesareae to Kitasatospora novaeceasareae comb. nov.</title>
        <authorList>
            <person name="Kim M.J."/>
        </authorList>
    </citation>
    <scope>NUCLEOTIDE SEQUENCE [LARGE SCALE GENOMIC DNA]</scope>
    <source>
        <strain evidence="1 2">MMS16-CNU292</strain>
    </source>
</reference>
<dbReference type="AlphaFoldDB" id="A0A540WCG5"/>
<name>A0A540WCG5_9ACTN</name>
<accession>A0A540WCG5</accession>
<dbReference type="EMBL" id="VIGB01000003">
    <property type="protein sequence ID" value="TQF06114.1"/>
    <property type="molecule type" value="Genomic_DNA"/>
</dbReference>
<dbReference type="RefSeq" id="WP_141636560.1">
    <property type="nucleotide sequence ID" value="NZ_VIGB01000003.1"/>
</dbReference>
<organism evidence="1 2">
    <name type="scientific">Kitasatospora acidiphila</name>
    <dbReference type="NCBI Taxonomy" id="2567942"/>
    <lineage>
        <taxon>Bacteria</taxon>
        <taxon>Bacillati</taxon>
        <taxon>Actinomycetota</taxon>
        <taxon>Actinomycetes</taxon>
        <taxon>Kitasatosporales</taxon>
        <taxon>Streptomycetaceae</taxon>
        <taxon>Kitasatospora</taxon>
    </lineage>
</organism>
<comment type="caution">
    <text evidence="1">The sequence shown here is derived from an EMBL/GenBank/DDBJ whole genome shotgun (WGS) entry which is preliminary data.</text>
</comment>
<proteinExistence type="predicted"/>
<keyword evidence="2" id="KW-1185">Reference proteome</keyword>
<sequence length="191" mass="20797">MVWGDETGRHEGYLAAVLADGSEPGPIADGRTTWWLYNGADGPRAVAVRGACSCGWRGTDTHPIDFGNDEKTEGTGRRTGPYADWEYHIDQAEGGIPRDVEQLLATLAQRVEQLSTAGQSMAALRITAQMEQASSRCTLDAVRLARANLLSWQAIGKSLGCSRQAAHERFSRRLGSLEAMPDPEDFEDCDD</sequence>
<evidence type="ECO:0000313" key="1">
    <source>
        <dbReference type="EMBL" id="TQF06114.1"/>
    </source>
</evidence>